<dbReference type="EMBL" id="JAUKPO010000002">
    <property type="protein sequence ID" value="MDO1445587.1"/>
    <property type="molecule type" value="Genomic_DNA"/>
</dbReference>
<sequence length="218" mass="25332">MKKSLLFFISLLWICSCSKTREEKIAAFWQWFDTNKEQYANLTQEDQAAKLSILIDKLHDIDSELSVEIASEIQEIVISAEGDTSRFALVEEIVSKAPALEEWDVTAFRQPRMEDFTLQYEEITLTPSELYFLPVEDNDQLDIIVYGLGFSQYKYTKLAHYGMIMLDKVMGEYNVATKVRYYDFKDLAEAKNSEELIPLSELNDYIEAFHAESKEKNI</sequence>
<reference evidence="1" key="1">
    <citation type="submission" date="2023-07" db="EMBL/GenBank/DDBJ databases">
        <title>The genome sequence of Rhodocytophaga aerolata KACC 12507.</title>
        <authorList>
            <person name="Zhang X."/>
        </authorList>
    </citation>
    <scope>NUCLEOTIDE SEQUENCE</scope>
    <source>
        <strain evidence="1">KACC 12507</strain>
    </source>
</reference>
<evidence type="ECO:0000313" key="2">
    <source>
        <dbReference type="Proteomes" id="UP001168528"/>
    </source>
</evidence>
<gene>
    <name evidence="1" type="ORF">Q0590_04970</name>
</gene>
<protein>
    <recommendedName>
        <fullName evidence="3">DUF4844 domain-containing protein</fullName>
    </recommendedName>
</protein>
<comment type="caution">
    <text evidence="1">The sequence shown here is derived from an EMBL/GenBank/DDBJ whole genome shotgun (WGS) entry which is preliminary data.</text>
</comment>
<dbReference type="Proteomes" id="UP001168528">
    <property type="component" value="Unassembled WGS sequence"/>
</dbReference>
<name>A0ABT8R4C3_9BACT</name>
<keyword evidence="2" id="KW-1185">Reference proteome</keyword>
<organism evidence="1 2">
    <name type="scientific">Rhodocytophaga aerolata</name>
    <dbReference type="NCBI Taxonomy" id="455078"/>
    <lineage>
        <taxon>Bacteria</taxon>
        <taxon>Pseudomonadati</taxon>
        <taxon>Bacteroidota</taxon>
        <taxon>Cytophagia</taxon>
        <taxon>Cytophagales</taxon>
        <taxon>Rhodocytophagaceae</taxon>
        <taxon>Rhodocytophaga</taxon>
    </lineage>
</organism>
<dbReference type="PROSITE" id="PS51257">
    <property type="entry name" value="PROKAR_LIPOPROTEIN"/>
    <property type="match status" value="1"/>
</dbReference>
<evidence type="ECO:0000313" key="1">
    <source>
        <dbReference type="EMBL" id="MDO1445587.1"/>
    </source>
</evidence>
<evidence type="ECO:0008006" key="3">
    <source>
        <dbReference type="Google" id="ProtNLM"/>
    </source>
</evidence>
<proteinExistence type="predicted"/>
<dbReference type="RefSeq" id="WP_302036391.1">
    <property type="nucleotide sequence ID" value="NZ_JAUKPO010000002.1"/>
</dbReference>
<accession>A0ABT8R4C3</accession>